<reference evidence="3" key="1">
    <citation type="journal article" date="2017" name="Science">
        <title>Giant viruses with an expanded complement of translation system components.</title>
        <authorList>
            <person name="Schulz F."/>
            <person name="Yutin N."/>
            <person name="Ivanova N.N."/>
            <person name="Ortega D.R."/>
            <person name="Lee T.K."/>
            <person name="Vierheilig J."/>
            <person name="Daims H."/>
            <person name="Horn M."/>
            <person name="Wagner M."/>
            <person name="Jensen G.J."/>
            <person name="Kyrpides N.C."/>
            <person name="Koonin E.V."/>
            <person name="Woyke T."/>
        </authorList>
    </citation>
    <scope>NUCLEOTIDE SEQUENCE</scope>
    <source>
        <strain evidence="3">ILV1</strain>
    </source>
</reference>
<dbReference type="InterPro" id="IPR011600">
    <property type="entry name" value="Pept_C14_caspase"/>
</dbReference>
<feature type="coiled-coil region" evidence="1">
    <location>
        <begin position="261"/>
        <end position="295"/>
    </location>
</feature>
<dbReference type="EMBL" id="KY684087">
    <property type="protein sequence ID" value="ARF09755.1"/>
    <property type="molecule type" value="Genomic_DNA"/>
</dbReference>
<evidence type="ECO:0000259" key="2">
    <source>
        <dbReference type="Pfam" id="PF00656"/>
    </source>
</evidence>
<evidence type="ECO:0000313" key="3">
    <source>
        <dbReference type="EMBL" id="ARF09755.1"/>
    </source>
</evidence>
<feature type="coiled-coil region" evidence="1">
    <location>
        <begin position="326"/>
        <end position="367"/>
    </location>
</feature>
<dbReference type="GO" id="GO:0006508">
    <property type="term" value="P:proteolysis"/>
    <property type="evidence" value="ECO:0007669"/>
    <property type="project" value="InterPro"/>
</dbReference>
<protein>
    <submittedName>
        <fullName evidence="3">Caspase domain protein</fullName>
    </submittedName>
</protein>
<dbReference type="InterPro" id="IPR029030">
    <property type="entry name" value="Caspase-like_dom_sf"/>
</dbReference>
<proteinExistence type="predicted"/>
<accession>A0A1V0SDG8</accession>
<dbReference type="GO" id="GO:0004197">
    <property type="term" value="F:cysteine-type endopeptidase activity"/>
    <property type="evidence" value="ECO:0007669"/>
    <property type="project" value="InterPro"/>
</dbReference>
<dbReference type="Gene3D" id="3.40.50.1460">
    <property type="match status" value="1"/>
</dbReference>
<name>A0A1V0SDG8_9VIRU</name>
<dbReference type="SUPFAM" id="SSF52129">
    <property type="entry name" value="Caspase-like"/>
    <property type="match status" value="1"/>
</dbReference>
<gene>
    <name evidence="3" type="ORF">Indivirus_3_4</name>
</gene>
<dbReference type="Pfam" id="PF00656">
    <property type="entry name" value="Peptidase_C14"/>
    <property type="match status" value="1"/>
</dbReference>
<keyword evidence="1" id="KW-0175">Coiled coil</keyword>
<organism evidence="3">
    <name type="scientific">Indivirus ILV1</name>
    <dbReference type="NCBI Taxonomy" id="1977633"/>
    <lineage>
        <taxon>Viruses</taxon>
        <taxon>Varidnaviria</taxon>
        <taxon>Bamfordvirae</taxon>
        <taxon>Nucleocytoviricota</taxon>
        <taxon>Megaviricetes</taxon>
        <taxon>Imitervirales</taxon>
        <taxon>Mimiviridae</taxon>
        <taxon>Klosneuvirinae</taxon>
        <taxon>Indivirus</taxon>
    </lineage>
</organism>
<feature type="domain" description="Peptidase C14 caspase" evidence="2">
    <location>
        <begin position="13"/>
        <end position="161"/>
    </location>
</feature>
<sequence length="371" mass="43137">MNRNIPNLLIISACNTYKGTTDELSAVYFDIKLMRALDKVFNVRVHVFENNGREELLKNIDREVELYGDKTKNPDVDTIIFHYSGHGYRSISDNFEGINTNDDKKIALMEILGKFSKYTRLMCIFDACRVLRTSPNEPDYNNITNKSTILLHATSKGEGSHGGLTVAFYEAIKQLPMDKPIRSFGLVNLALVTIMEAIKISQKKGTKDVPKFYLSKFIRENFKEYSETIREFTNQKIESVMATRINNEKSGQYQKLIEELKNEHRHQIQSKLDRAKEIKKKVDECFGELNKLKSQEKSYQELVDLSTEKLKLINERELIKSAKEYLIKKKIELNEHQLKIHKKEKECEFMRVNALSLLNKIKELENRLGEL</sequence>
<evidence type="ECO:0000256" key="1">
    <source>
        <dbReference type="SAM" id="Coils"/>
    </source>
</evidence>